<name>A0AAF0DU97_9BASI</name>
<evidence type="ECO:0000256" key="6">
    <source>
        <dbReference type="ARBA" id="ARBA00047591"/>
    </source>
</evidence>
<dbReference type="InterPro" id="IPR029058">
    <property type="entry name" value="AB_hydrolase_fold"/>
</dbReference>
<evidence type="ECO:0000256" key="8">
    <source>
        <dbReference type="RuleBase" id="RU361156"/>
    </source>
</evidence>
<dbReference type="PRINTS" id="PR00724">
    <property type="entry name" value="CRBOXYPTASEC"/>
</dbReference>
<dbReference type="Proteomes" id="UP001216638">
    <property type="component" value="Chromosome 3"/>
</dbReference>
<dbReference type="InterPro" id="IPR018202">
    <property type="entry name" value="Ser_caboxypep_ser_AS"/>
</dbReference>
<evidence type="ECO:0000256" key="2">
    <source>
        <dbReference type="ARBA" id="ARBA00022645"/>
    </source>
</evidence>
<sequence>MLFARVSLAALVMASVGTAKNGFVSTPTDFTTKQGHVNTTVRYKEVPTGICETTEGVKSYSGYVDTAENEHMFFWFFEARHNPDKAPLTVWFNGGPGSSSMIGLFQENGPCRVNPDGKLHTNKHSWSEVSNMLYIDQPVTTGLSYSVVSPVVYNTNSGSIVRKLDSDECPDDLQKHEACATFSLPDETDVPSTTRDTPPAVWKLLQGFLGAFPEYSNRSLHLTTESYGGHYAPAFGTYILEQNKNKPDDAVTLNLKSVLIGNGWYDPMVQYQAYYNFTVSPGNTYDLSPFNKSISDELYDNLYGEGKCMDQLKECYSSKANKICRKADAYCAENVESILDIYANRDEYDIRELMPDPFPYSNYVDYMNTEKIQSAIGAYQNYSESSAIVSKAFTRTGDDGRREGAVKNLRSLLQQGITVTLHAGDADYNCNWLGGEVIAHKVGGNDFSQAGYVDLQTSGSQTPGQVKQAGNFSFVRIYYSGHEVPFYQPIAALEMFNRTIYGKDVATGRHSPSDTYKTKGNLTSDFRQGNATVQYEVVSPNATYNPITHKPNN</sequence>
<evidence type="ECO:0000313" key="9">
    <source>
        <dbReference type="EMBL" id="WFC96223.1"/>
    </source>
</evidence>
<evidence type="ECO:0000256" key="3">
    <source>
        <dbReference type="ARBA" id="ARBA00022670"/>
    </source>
</evidence>
<feature type="chain" id="PRO_5041772304" description="Carboxypeptidase" evidence="8">
    <location>
        <begin position="20"/>
        <end position="553"/>
    </location>
</feature>
<evidence type="ECO:0000256" key="5">
    <source>
        <dbReference type="ARBA" id="ARBA00023180"/>
    </source>
</evidence>
<keyword evidence="5" id="KW-0325">Glycoprotein</keyword>
<evidence type="ECO:0000256" key="7">
    <source>
        <dbReference type="ARBA" id="ARBA00048461"/>
    </source>
</evidence>
<feature type="signal peptide" evidence="8">
    <location>
        <begin position="1"/>
        <end position="19"/>
    </location>
</feature>
<evidence type="ECO:0000256" key="4">
    <source>
        <dbReference type="ARBA" id="ARBA00022801"/>
    </source>
</evidence>
<comment type="catalytic activity">
    <reaction evidence="6">
        <text>a diacylglycerol + H2O = a monoacylglycerol + a fatty acid + H(+)</text>
        <dbReference type="Rhea" id="RHEA:32731"/>
        <dbReference type="ChEBI" id="CHEBI:15377"/>
        <dbReference type="ChEBI" id="CHEBI:15378"/>
        <dbReference type="ChEBI" id="CHEBI:17408"/>
        <dbReference type="ChEBI" id="CHEBI:18035"/>
        <dbReference type="ChEBI" id="CHEBI:28868"/>
    </reaction>
</comment>
<comment type="catalytic activity">
    <reaction evidence="7">
        <text>a monoacylglycerol + H2O = glycerol + a fatty acid + H(+)</text>
        <dbReference type="Rhea" id="RHEA:15245"/>
        <dbReference type="ChEBI" id="CHEBI:15377"/>
        <dbReference type="ChEBI" id="CHEBI:15378"/>
        <dbReference type="ChEBI" id="CHEBI:17408"/>
        <dbReference type="ChEBI" id="CHEBI:17754"/>
        <dbReference type="ChEBI" id="CHEBI:28868"/>
    </reaction>
</comment>
<evidence type="ECO:0000313" key="10">
    <source>
        <dbReference type="Proteomes" id="UP001216638"/>
    </source>
</evidence>
<dbReference type="Pfam" id="PF00450">
    <property type="entry name" value="Peptidase_S10"/>
    <property type="match status" value="1"/>
</dbReference>
<dbReference type="EMBL" id="CP119953">
    <property type="protein sequence ID" value="WFC96223.1"/>
    <property type="molecule type" value="Genomic_DNA"/>
</dbReference>
<proteinExistence type="inferred from homology"/>
<dbReference type="GO" id="GO:0000324">
    <property type="term" value="C:fungal-type vacuole"/>
    <property type="evidence" value="ECO:0007669"/>
    <property type="project" value="TreeGrafter"/>
</dbReference>
<keyword evidence="10" id="KW-1185">Reference proteome</keyword>
<keyword evidence="2 8" id="KW-0121">Carboxypeptidase</keyword>
<dbReference type="SUPFAM" id="SSF53474">
    <property type="entry name" value="alpha/beta-Hydrolases"/>
    <property type="match status" value="1"/>
</dbReference>
<dbReference type="AlphaFoldDB" id="A0AAF0DU97"/>
<keyword evidence="8" id="KW-0732">Signal</keyword>
<dbReference type="InterPro" id="IPR001563">
    <property type="entry name" value="Peptidase_S10"/>
</dbReference>
<accession>A0AAF0DU97</accession>
<keyword evidence="4 8" id="KW-0378">Hydrolase</keyword>
<dbReference type="PROSITE" id="PS00131">
    <property type="entry name" value="CARBOXYPEPT_SER_SER"/>
    <property type="match status" value="1"/>
</dbReference>
<protein>
    <recommendedName>
        <fullName evidence="8">Carboxypeptidase</fullName>
        <ecNumber evidence="8">3.4.16.-</ecNumber>
    </recommendedName>
</protein>
<dbReference type="Gene3D" id="3.40.50.1820">
    <property type="entry name" value="alpha/beta hydrolase"/>
    <property type="match status" value="1"/>
</dbReference>
<dbReference type="GO" id="GO:0004185">
    <property type="term" value="F:serine-type carboxypeptidase activity"/>
    <property type="evidence" value="ECO:0007669"/>
    <property type="project" value="UniProtKB-UniRule"/>
</dbReference>
<comment type="similarity">
    <text evidence="1 8">Belongs to the peptidase S10 family.</text>
</comment>
<keyword evidence="3 8" id="KW-0645">Protease</keyword>
<dbReference type="PANTHER" id="PTHR11802">
    <property type="entry name" value="SERINE PROTEASE FAMILY S10 SERINE CARBOXYPEPTIDASE"/>
    <property type="match status" value="1"/>
</dbReference>
<organism evidence="9 10">
    <name type="scientific">Malassezia brasiliensis</name>
    <dbReference type="NCBI Taxonomy" id="1821822"/>
    <lineage>
        <taxon>Eukaryota</taxon>
        <taxon>Fungi</taxon>
        <taxon>Dikarya</taxon>
        <taxon>Basidiomycota</taxon>
        <taxon>Ustilaginomycotina</taxon>
        <taxon>Malasseziomycetes</taxon>
        <taxon>Malasseziales</taxon>
        <taxon>Malasseziaceae</taxon>
        <taxon>Malassezia</taxon>
    </lineage>
</organism>
<reference evidence="9" key="1">
    <citation type="submission" date="2023-03" db="EMBL/GenBank/DDBJ databases">
        <title>Mating type loci evolution in Malassezia.</title>
        <authorList>
            <person name="Coelho M.A."/>
        </authorList>
    </citation>
    <scope>NUCLEOTIDE SEQUENCE</scope>
    <source>
        <strain evidence="9">CBS 14135</strain>
    </source>
</reference>
<evidence type="ECO:0000256" key="1">
    <source>
        <dbReference type="ARBA" id="ARBA00009431"/>
    </source>
</evidence>
<dbReference type="GO" id="GO:0006508">
    <property type="term" value="P:proteolysis"/>
    <property type="evidence" value="ECO:0007669"/>
    <property type="project" value="UniProtKB-KW"/>
</dbReference>
<dbReference type="PANTHER" id="PTHR11802:SF64">
    <property type="entry name" value="CARBOXYPEPTIDASE"/>
    <property type="match status" value="1"/>
</dbReference>
<dbReference type="EC" id="3.4.16.-" evidence="8"/>
<gene>
    <name evidence="9" type="ORF">MBRA1_002879</name>
</gene>